<proteinExistence type="predicted"/>
<evidence type="ECO:0000256" key="1">
    <source>
        <dbReference type="SAM" id="SignalP"/>
    </source>
</evidence>
<feature type="chain" id="PRO_5046172840" description="DM13 domain-containing protein" evidence="1">
    <location>
        <begin position="20"/>
        <end position="151"/>
    </location>
</feature>
<organism evidence="2 3">
    <name type="scientific">Hymenobacter canadensis</name>
    <dbReference type="NCBI Taxonomy" id="2999067"/>
    <lineage>
        <taxon>Bacteria</taxon>
        <taxon>Pseudomonadati</taxon>
        <taxon>Bacteroidota</taxon>
        <taxon>Cytophagia</taxon>
        <taxon>Cytophagales</taxon>
        <taxon>Hymenobacteraceae</taxon>
        <taxon>Hymenobacter</taxon>
    </lineage>
</organism>
<reference evidence="2 3" key="1">
    <citation type="submission" date="2022-12" db="EMBL/GenBank/DDBJ databases">
        <title>Hymenobacter canadensis sp. nov. isolated from lake water of the Cambridge Bay, Canada.</title>
        <authorList>
            <person name="Kim W.H."/>
            <person name="Lee Y.M."/>
        </authorList>
    </citation>
    <scope>NUCLEOTIDE SEQUENCE [LARGE SCALE GENOMIC DNA]</scope>
    <source>
        <strain evidence="2 3">PAMC 29467</strain>
    </source>
</reference>
<keyword evidence="1" id="KW-0732">Signal</keyword>
<dbReference type="RefSeq" id="WP_269560843.1">
    <property type="nucleotide sequence ID" value="NZ_CP114767.1"/>
</dbReference>
<sequence>MKKPLAILLLCLAPTLFSACSNDDPEPQTISTPDPVGALTSLKTGTITPQNGTPTRGTLALVRDGQNQEFVQLNMDFTSDFHTGTVTIYLAKADTRIGAQRTAAATNVKAVGFVNKNGQQFLRLDGSSAGFSHIVFYCETAEINFGAAPLQ</sequence>
<evidence type="ECO:0008006" key="4">
    <source>
        <dbReference type="Google" id="ProtNLM"/>
    </source>
</evidence>
<evidence type="ECO:0000313" key="3">
    <source>
        <dbReference type="Proteomes" id="UP001211005"/>
    </source>
</evidence>
<gene>
    <name evidence="2" type="ORF">O3303_04345</name>
</gene>
<dbReference type="EMBL" id="CP114767">
    <property type="protein sequence ID" value="WBA42793.1"/>
    <property type="molecule type" value="Genomic_DNA"/>
</dbReference>
<dbReference type="Proteomes" id="UP001211005">
    <property type="component" value="Chromosome"/>
</dbReference>
<dbReference type="PROSITE" id="PS51257">
    <property type="entry name" value="PROKAR_LIPOPROTEIN"/>
    <property type="match status" value="1"/>
</dbReference>
<accession>A0ABY7LQU8</accession>
<feature type="signal peptide" evidence="1">
    <location>
        <begin position="1"/>
        <end position="19"/>
    </location>
</feature>
<name>A0ABY7LQU8_9BACT</name>
<protein>
    <recommendedName>
        <fullName evidence="4">DM13 domain-containing protein</fullName>
    </recommendedName>
</protein>
<evidence type="ECO:0000313" key="2">
    <source>
        <dbReference type="EMBL" id="WBA42793.1"/>
    </source>
</evidence>
<keyword evidence="3" id="KW-1185">Reference proteome</keyword>